<evidence type="ECO:0008006" key="4">
    <source>
        <dbReference type="Google" id="ProtNLM"/>
    </source>
</evidence>
<sequence>MNEITIHKAEEYIKRAEGFLSQHLSRCNPDTMLYLFAGSFIVVFIGIAEQHQQQRIAELGQLLERITARLEAYHKQLIAVLEA</sequence>
<accession>A0A2N5V2S4</accession>
<evidence type="ECO:0000313" key="3">
    <source>
        <dbReference type="Proteomes" id="UP000235388"/>
    </source>
</evidence>
<keyword evidence="1" id="KW-0472">Membrane</keyword>
<gene>
    <name evidence="2" type="ORF">PCANC_13434</name>
</gene>
<dbReference type="Proteomes" id="UP000235388">
    <property type="component" value="Unassembled WGS sequence"/>
</dbReference>
<reference evidence="2 3" key="1">
    <citation type="submission" date="2017-11" db="EMBL/GenBank/DDBJ databases">
        <title>De novo assembly and phasing of dikaryotic genomes from two isolates of Puccinia coronata f. sp. avenae, the causal agent of oat crown rust.</title>
        <authorList>
            <person name="Miller M.E."/>
            <person name="Zhang Y."/>
            <person name="Omidvar V."/>
            <person name="Sperschneider J."/>
            <person name="Schwessinger B."/>
            <person name="Raley C."/>
            <person name="Palmer J.M."/>
            <person name="Garnica D."/>
            <person name="Upadhyaya N."/>
            <person name="Rathjen J."/>
            <person name="Taylor J.M."/>
            <person name="Park R.F."/>
            <person name="Dodds P.N."/>
            <person name="Hirsch C.D."/>
            <person name="Kianian S.F."/>
            <person name="Figueroa M."/>
        </authorList>
    </citation>
    <scope>NUCLEOTIDE SEQUENCE [LARGE SCALE GENOMIC DNA]</scope>
    <source>
        <strain evidence="2">12NC29</strain>
    </source>
</reference>
<evidence type="ECO:0000256" key="1">
    <source>
        <dbReference type="SAM" id="Phobius"/>
    </source>
</evidence>
<proteinExistence type="predicted"/>
<keyword evidence="3" id="KW-1185">Reference proteome</keyword>
<feature type="transmembrane region" description="Helical" evidence="1">
    <location>
        <begin position="31"/>
        <end position="48"/>
    </location>
</feature>
<name>A0A2N5V2S4_9BASI</name>
<dbReference type="AlphaFoldDB" id="A0A2N5V2S4"/>
<keyword evidence="1" id="KW-1133">Transmembrane helix</keyword>
<organism evidence="2 3">
    <name type="scientific">Puccinia coronata f. sp. avenae</name>
    <dbReference type="NCBI Taxonomy" id="200324"/>
    <lineage>
        <taxon>Eukaryota</taxon>
        <taxon>Fungi</taxon>
        <taxon>Dikarya</taxon>
        <taxon>Basidiomycota</taxon>
        <taxon>Pucciniomycotina</taxon>
        <taxon>Pucciniomycetes</taxon>
        <taxon>Pucciniales</taxon>
        <taxon>Pucciniaceae</taxon>
        <taxon>Puccinia</taxon>
    </lineage>
</organism>
<comment type="caution">
    <text evidence="2">The sequence shown here is derived from an EMBL/GenBank/DDBJ whole genome shotgun (WGS) entry which is preliminary data.</text>
</comment>
<keyword evidence="1" id="KW-0812">Transmembrane</keyword>
<dbReference type="EMBL" id="PGCJ01000139">
    <property type="protein sequence ID" value="PLW44206.1"/>
    <property type="molecule type" value="Genomic_DNA"/>
</dbReference>
<evidence type="ECO:0000313" key="2">
    <source>
        <dbReference type="EMBL" id="PLW44206.1"/>
    </source>
</evidence>
<protein>
    <recommendedName>
        <fullName evidence="4">Fungal STAND N-terminal Goodbye domain-containing protein</fullName>
    </recommendedName>
</protein>